<name>A0AAD7E493_9AGAR</name>
<dbReference type="GO" id="GO:0016491">
    <property type="term" value="F:oxidoreductase activity"/>
    <property type="evidence" value="ECO:0007669"/>
    <property type="project" value="UniProtKB-KW"/>
</dbReference>
<dbReference type="Proteomes" id="UP001219525">
    <property type="component" value="Unassembled WGS sequence"/>
</dbReference>
<dbReference type="EMBL" id="JARJCW010000002">
    <property type="protein sequence ID" value="KAJ7228178.1"/>
    <property type="molecule type" value="Genomic_DNA"/>
</dbReference>
<evidence type="ECO:0000313" key="2">
    <source>
        <dbReference type="EMBL" id="KAJ7228178.1"/>
    </source>
</evidence>
<keyword evidence="1" id="KW-0560">Oxidoreductase</keyword>
<dbReference type="Pfam" id="PF00106">
    <property type="entry name" value="adh_short"/>
    <property type="match status" value="1"/>
</dbReference>
<gene>
    <name evidence="2" type="ORF">GGX14DRAFT_412164</name>
</gene>
<dbReference type="SUPFAM" id="SSF51735">
    <property type="entry name" value="NAD(P)-binding Rossmann-fold domains"/>
    <property type="match status" value="1"/>
</dbReference>
<comment type="caution">
    <text evidence="2">The sequence shown here is derived from an EMBL/GenBank/DDBJ whole genome shotgun (WGS) entry which is preliminary data.</text>
</comment>
<dbReference type="AlphaFoldDB" id="A0AAD7E493"/>
<keyword evidence="3" id="KW-1185">Reference proteome</keyword>
<proteinExistence type="predicted"/>
<dbReference type="PANTHER" id="PTHR43157">
    <property type="entry name" value="PHOSPHATIDYLINOSITOL-GLYCAN BIOSYNTHESIS CLASS F PROTEIN-RELATED"/>
    <property type="match status" value="1"/>
</dbReference>
<evidence type="ECO:0000313" key="3">
    <source>
        <dbReference type="Proteomes" id="UP001219525"/>
    </source>
</evidence>
<dbReference type="Gene3D" id="3.40.50.720">
    <property type="entry name" value="NAD(P)-binding Rossmann-like Domain"/>
    <property type="match status" value="1"/>
</dbReference>
<evidence type="ECO:0000256" key="1">
    <source>
        <dbReference type="ARBA" id="ARBA00023002"/>
    </source>
</evidence>
<dbReference type="InterPro" id="IPR036291">
    <property type="entry name" value="NAD(P)-bd_dom_sf"/>
</dbReference>
<dbReference type="PANTHER" id="PTHR43157:SF31">
    <property type="entry name" value="PHOSPHATIDYLINOSITOL-GLYCAN BIOSYNTHESIS CLASS F PROTEIN"/>
    <property type="match status" value="1"/>
</dbReference>
<protein>
    <submittedName>
        <fullName evidence="2">NAD(P)-binding protein</fullName>
    </submittedName>
</protein>
<dbReference type="PRINTS" id="PR00081">
    <property type="entry name" value="GDHRDH"/>
</dbReference>
<reference evidence="2" key="1">
    <citation type="submission" date="2023-03" db="EMBL/GenBank/DDBJ databases">
        <title>Massive genome expansion in bonnet fungi (Mycena s.s.) driven by repeated elements and novel gene families across ecological guilds.</title>
        <authorList>
            <consortium name="Lawrence Berkeley National Laboratory"/>
            <person name="Harder C.B."/>
            <person name="Miyauchi S."/>
            <person name="Viragh M."/>
            <person name="Kuo A."/>
            <person name="Thoen E."/>
            <person name="Andreopoulos B."/>
            <person name="Lu D."/>
            <person name="Skrede I."/>
            <person name="Drula E."/>
            <person name="Henrissat B."/>
            <person name="Morin E."/>
            <person name="Kohler A."/>
            <person name="Barry K."/>
            <person name="LaButti K."/>
            <person name="Morin E."/>
            <person name="Salamov A."/>
            <person name="Lipzen A."/>
            <person name="Mereny Z."/>
            <person name="Hegedus B."/>
            <person name="Baldrian P."/>
            <person name="Stursova M."/>
            <person name="Weitz H."/>
            <person name="Taylor A."/>
            <person name="Grigoriev I.V."/>
            <person name="Nagy L.G."/>
            <person name="Martin F."/>
            <person name="Kauserud H."/>
        </authorList>
    </citation>
    <scope>NUCLEOTIDE SEQUENCE</scope>
    <source>
        <strain evidence="2">9144</strain>
    </source>
</reference>
<accession>A0AAD7E493</accession>
<organism evidence="2 3">
    <name type="scientific">Mycena pura</name>
    <dbReference type="NCBI Taxonomy" id="153505"/>
    <lineage>
        <taxon>Eukaryota</taxon>
        <taxon>Fungi</taxon>
        <taxon>Dikarya</taxon>
        <taxon>Basidiomycota</taxon>
        <taxon>Agaricomycotina</taxon>
        <taxon>Agaricomycetes</taxon>
        <taxon>Agaricomycetidae</taxon>
        <taxon>Agaricales</taxon>
        <taxon>Marasmiineae</taxon>
        <taxon>Mycenaceae</taxon>
        <taxon>Mycena</taxon>
    </lineage>
</organism>
<dbReference type="InterPro" id="IPR002347">
    <property type="entry name" value="SDR_fam"/>
</dbReference>
<sequence>MVFGGAAPSRTFDPVRDLPSMAGKVAIVTGSSSGIGFATLQHLARMGAKVYMTVPDEPRTREALDRVEREGREPGMGEVIWHKLDLKDPREAKASAEAFLALEDRLDILINNAALITDLGRPTMNPQGVQDNMAINYLGPYVFTKTLLPLLERTAESGADARIVNVGSHGHADVNFHKFGSLKDWNHKFPISFLPTLSRYKFSKLAVHLWSNDLSKTLQKKGSRVILLISHPGAILSDGAVRSLKTLPLSPVFIWGMSKIMFPQTMGAYSTVFAACAPRDNGIIENGAYIFPPNVKGQQAKNALNEKSQKELADATEKILAEHGI</sequence>